<evidence type="ECO:0000313" key="1">
    <source>
        <dbReference type="EMBL" id="GLS47154.1"/>
    </source>
</evidence>
<proteinExistence type="predicted"/>
<dbReference type="Proteomes" id="UP001156881">
    <property type="component" value="Unassembled WGS sequence"/>
</dbReference>
<reference evidence="2" key="1">
    <citation type="journal article" date="2019" name="Int. J. Syst. Evol. Microbiol.">
        <title>The Global Catalogue of Microorganisms (GCM) 10K type strain sequencing project: providing services to taxonomists for standard genome sequencing and annotation.</title>
        <authorList>
            <consortium name="The Broad Institute Genomics Platform"/>
            <consortium name="The Broad Institute Genome Sequencing Center for Infectious Disease"/>
            <person name="Wu L."/>
            <person name="Ma J."/>
        </authorList>
    </citation>
    <scope>NUCLEOTIDE SEQUENCE [LARGE SCALE GENOMIC DNA]</scope>
    <source>
        <strain evidence="2">NBRC 107710</strain>
    </source>
</reference>
<organism evidence="1 2">
    <name type="scientific">Methylobacterium brachythecii</name>
    <dbReference type="NCBI Taxonomy" id="1176177"/>
    <lineage>
        <taxon>Bacteria</taxon>
        <taxon>Pseudomonadati</taxon>
        <taxon>Pseudomonadota</taxon>
        <taxon>Alphaproteobacteria</taxon>
        <taxon>Hyphomicrobiales</taxon>
        <taxon>Methylobacteriaceae</taxon>
        <taxon>Methylobacterium</taxon>
    </lineage>
</organism>
<accession>A0ABQ6DA31</accession>
<keyword evidence="2" id="KW-1185">Reference proteome</keyword>
<comment type="caution">
    <text evidence="1">The sequence shown here is derived from an EMBL/GenBank/DDBJ whole genome shotgun (WGS) entry which is preliminary data.</text>
</comment>
<name>A0ABQ6DA31_9HYPH</name>
<evidence type="ECO:0000313" key="2">
    <source>
        <dbReference type="Proteomes" id="UP001156881"/>
    </source>
</evidence>
<sequence length="57" mass="6899">MITFPFDTYIKSQYLNERQNKLNCQFNKSKSSPYFANEFTDIKYVATRLYAIKYIKN</sequence>
<protein>
    <submittedName>
        <fullName evidence="1">Uncharacterized protein</fullName>
    </submittedName>
</protein>
<gene>
    <name evidence="1" type="ORF">GCM10007884_51640</name>
</gene>
<dbReference type="EMBL" id="BSPG01000217">
    <property type="protein sequence ID" value="GLS47154.1"/>
    <property type="molecule type" value="Genomic_DNA"/>
</dbReference>